<keyword evidence="2" id="KW-1185">Reference proteome</keyword>
<accession>A0ABX0YKW3</accession>
<dbReference type="EMBL" id="JAAVJI010000026">
    <property type="protein sequence ID" value="NJP03595.1"/>
    <property type="molecule type" value="Genomic_DNA"/>
</dbReference>
<evidence type="ECO:0000313" key="2">
    <source>
        <dbReference type="Proteomes" id="UP000746535"/>
    </source>
</evidence>
<sequence length="289" mass="32834">MNPLNKFTDKFRDVPARRSQAKMLATGPVWGQDEKISNFKDMSLKNITMIKAELFPSEPHETEFMSKLLAQPFFATHATTQDVPIDRPDGSVSLFSRAKLEELGVEFKEMHSTDIDISEVGGDDQVYFSLECGDQPQKGQSRFGDRLMRFDLNHPAFAKTGVLTLVDPLLASPPSAEERFESIISHYRKDPDDNPSHREKEITDKLDNRFFSADESAFHGTHMLEGVGLSILSTLREHVPQEVAKNMLHREDVNSLVNGLFRPQIMVPRNFFAQPYDQALIHYDPTELP</sequence>
<dbReference type="Proteomes" id="UP000746535">
    <property type="component" value="Unassembled WGS sequence"/>
</dbReference>
<organism evidence="1 2">
    <name type="scientific">Pseudomonas quercus</name>
    <dbReference type="NCBI Taxonomy" id="2722792"/>
    <lineage>
        <taxon>Bacteria</taxon>
        <taxon>Pseudomonadati</taxon>
        <taxon>Pseudomonadota</taxon>
        <taxon>Gammaproteobacteria</taxon>
        <taxon>Pseudomonadales</taxon>
        <taxon>Pseudomonadaceae</taxon>
        <taxon>Pseudomonas</taxon>
    </lineage>
</organism>
<reference evidence="1 2" key="1">
    <citation type="submission" date="2020-03" db="EMBL/GenBank/DDBJ databases">
        <authorList>
            <person name="Wang L."/>
            <person name="He N."/>
            <person name="Li Y."/>
            <person name="Fang Y."/>
            <person name="Zhang F."/>
        </authorList>
    </citation>
    <scope>NUCLEOTIDE SEQUENCE [LARGE SCALE GENOMIC DNA]</scope>
    <source>
        <strain evidence="2">hsmgli-8</strain>
    </source>
</reference>
<protein>
    <submittedName>
        <fullName evidence="1">Uncharacterized protein</fullName>
    </submittedName>
</protein>
<name>A0ABX0YKW3_9PSED</name>
<gene>
    <name evidence="1" type="ORF">HBH25_22475</name>
</gene>
<comment type="caution">
    <text evidence="1">The sequence shown here is derived from an EMBL/GenBank/DDBJ whole genome shotgun (WGS) entry which is preliminary data.</text>
</comment>
<proteinExistence type="predicted"/>
<evidence type="ECO:0000313" key="1">
    <source>
        <dbReference type="EMBL" id="NJP03595.1"/>
    </source>
</evidence>